<dbReference type="InterPro" id="IPR005569">
    <property type="entry name" value="Arc_DNA-bd_dom"/>
</dbReference>
<dbReference type="InterPro" id="IPR013321">
    <property type="entry name" value="Arc_rbn_hlx_hlx"/>
</dbReference>
<gene>
    <name evidence="2" type="ORF">BG454_01835</name>
</gene>
<dbReference type="GO" id="GO:0006355">
    <property type="term" value="P:regulation of DNA-templated transcription"/>
    <property type="evidence" value="ECO:0007669"/>
    <property type="project" value="InterPro"/>
</dbReference>
<dbReference type="InterPro" id="IPR010985">
    <property type="entry name" value="Ribbon_hlx_hlx"/>
</dbReference>
<dbReference type="SUPFAM" id="SSF47598">
    <property type="entry name" value="Ribbon-helix-helix"/>
    <property type="match status" value="1"/>
</dbReference>
<evidence type="ECO:0000259" key="1">
    <source>
        <dbReference type="Pfam" id="PF03869"/>
    </source>
</evidence>
<evidence type="ECO:0000313" key="3">
    <source>
        <dbReference type="Proteomes" id="UP000228948"/>
    </source>
</evidence>
<dbReference type="KEGG" id="rbg:BG454_01835"/>
<evidence type="ECO:0000313" key="2">
    <source>
        <dbReference type="EMBL" id="ATX64727.1"/>
    </source>
</evidence>
<dbReference type="Pfam" id="PF03869">
    <property type="entry name" value="Arc"/>
    <property type="match status" value="1"/>
</dbReference>
<protein>
    <submittedName>
        <fullName evidence="2">Arc domain-containing protein</fullName>
    </submittedName>
</protein>
<feature type="domain" description="Arc-like DNA binding" evidence="1">
    <location>
        <begin position="6"/>
        <end position="43"/>
    </location>
</feature>
<dbReference type="RefSeq" id="WP_100319062.1">
    <property type="nucleotide sequence ID" value="NZ_CP024899.1"/>
</dbReference>
<accession>A0A2K8K5L9</accession>
<dbReference type="Proteomes" id="UP000228948">
    <property type="component" value="Chromosome"/>
</dbReference>
<dbReference type="OrthoDB" id="7924582at2"/>
<dbReference type="GO" id="GO:0003677">
    <property type="term" value="F:DNA binding"/>
    <property type="evidence" value="ECO:0007669"/>
    <property type="project" value="InterPro"/>
</dbReference>
<dbReference type="STRING" id="441209.GCA_001870665_02479"/>
<dbReference type="AlphaFoldDB" id="A0A2K8K5L9"/>
<dbReference type="Gene3D" id="1.10.1220.10">
    <property type="entry name" value="Met repressor-like"/>
    <property type="match status" value="1"/>
</dbReference>
<dbReference type="EMBL" id="CP024899">
    <property type="protein sequence ID" value="ATX64727.1"/>
    <property type="molecule type" value="Genomic_DNA"/>
</dbReference>
<keyword evidence="3" id="KW-1185">Reference proteome</keyword>
<name>A0A2K8K5L9_9RHOB</name>
<sequence length="52" mass="6091">MNKPIQFKLLLPVDVKKWLEQQATKNVRSQGAEIVARLRDEMERDKTEIAKP</sequence>
<proteinExistence type="predicted"/>
<reference evidence="2 3" key="1">
    <citation type="submission" date="2017-11" db="EMBL/GenBank/DDBJ databases">
        <title>Revised Sequence and Annotation of the Rhodobaca barguzinensis strain alga05 Genome.</title>
        <authorList>
            <person name="Kopejtka K."/>
            <person name="Tomasch J.M."/>
            <person name="Bunk B."/>
            <person name="Koblizek M."/>
        </authorList>
    </citation>
    <scope>NUCLEOTIDE SEQUENCE [LARGE SCALE GENOMIC DNA]</scope>
    <source>
        <strain evidence="3">alga05</strain>
    </source>
</reference>
<organism evidence="2 3">
    <name type="scientific">Roseinatronobacter bogoriensis subsp. barguzinensis</name>
    <dbReference type="NCBI Taxonomy" id="441209"/>
    <lineage>
        <taxon>Bacteria</taxon>
        <taxon>Pseudomonadati</taxon>
        <taxon>Pseudomonadota</taxon>
        <taxon>Alphaproteobacteria</taxon>
        <taxon>Rhodobacterales</taxon>
        <taxon>Paracoccaceae</taxon>
        <taxon>Roseinatronobacter</taxon>
    </lineage>
</organism>